<dbReference type="Proteomes" id="UP000199150">
    <property type="component" value="Unassembled WGS sequence"/>
</dbReference>
<dbReference type="RefSeq" id="WP_090645595.1">
    <property type="nucleotide sequence ID" value="NZ_CBCRYE010000001.1"/>
</dbReference>
<dbReference type="STRING" id="260084.SAMN02927928_1492"/>
<sequence>MGLRFEVTTDTAKIDFDAVYRFLNAESSWAEGIPRDLFDRAMRNALCFASLLAGEQIAFARVITDCATFANLVDVFVVPEYRGNGYATRLLEQVFAHPDLVGLRRFTLATSDKHGLYEKFGFHAPLRPDTLMERYDPDIYKK</sequence>
<dbReference type="InterPro" id="IPR016181">
    <property type="entry name" value="Acyl_CoA_acyltransferase"/>
</dbReference>
<organism evidence="2 3">
    <name type="scientific">Asticcacaulis taihuensis</name>
    <dbReference type="NCBI Taxonomy" id="260084"/>
    <lineage>
        <taxon>Bacteria</taxon>
        <taxon>Pseudomonadati</taxon>
        <taxon>Pseudomonadota</taxon>
        <taxon>Alphaproteobacteria</taxon>
        <taxon>Caulobacterales</taxon>
        <taxon>Caulobacteraceae</taxon>
        <taxon>Asticcacaulis</taxon>
    </lineage>
</organism>
<reference evidence="3" key="1">
    <citation type="submission" date="2016-10" db="EMBL/GenBank/DDBJ databases">
        <authorList>
            <person name="Varghese N."/>
            <person name="Submissions S."/>
        </authorList>
    </citation>
    <scope>NUCLEOTIDE SEQUENCE [LARGE SCALE GENOMIC DNA]</scope>
    <source>
        <strain evidence="3">CGMCC 1.3431</strain>
    </source>
</reference>
<feature type="domain" description="N-acetyltransferase" evidence="1">
    <location>
        <begin position="7"/>
        <end position="137"/>
    </location>
</feature>
<evidence type="ECO:0000313" key="3">
    <source>
        <dbReference type="Proteomes" id="UP000199150"/>
    </source>
</evidence>
<dbReference type="CDD" id="cd04301">
    <property type="entry name" value="NAT_SF"/>
    <property type="match status" value="1"/>
</dbReference>
<keyword evidence="2" id="KW-0808">Transferase</keyword>
<accession>A0A1G4QSG9</accession>
<proteinExistence type="predicted"/>
<dbReference type="OrthoDB" id="9797456at2"/>
<dbReference type="GO" id="GO:0016747">
    <property type="term" value="F:acyltransferase activity, transferring groups other than amino-acyl groups"/>
    <property type="evidence" value="ECO:0007669"/>
    <property type="project" value="InterPro"/>
</dbReference>
<gene>
    <name evidence="2" type="ORF">SAMN02927928_1492</name>
</gene>
<dbReference type="InterPro" id="IPR000182">
    <property type="entry name" value="GNAT_dom"/>
</dbReference>
<dbReference type="PANTHER" id="PTHR43233:SF1">
    <property type="entry name" value="FAMILY N-ACETYLTRANSFERASE, PUTATIVE (AFU_ORTHOLOGUE AFUA_6G03350)-RELATED"/>
    <property type="match status" value="1"/>
</dbReference>
<evidence type="ECO:0000313" key="2">
    <source>
        <dbReference type="EMBL" id="SCW47594.1"/>
    </source>
</evidence>
<dbReference type="SUPFAM" id="SSF55729">
    <property type="entry name" value="Acyl-CoA N-acyltransferases (Nat)"/>
    <property type="match status" value="1"/>
</dbReference>
<dbReference type="PANTHER" id="PTHR43233">
    <property type="entry name" value="FAMILY N-ACETYLTRANSFERASE, PUTATIVE (AFU_ORTHOLOGUE AFUA_6G03350)-RELATED"/>
    <property type="match status" value="1"/>
</dbReference>
<dbReference type="PROSITE" id="PS51186">
    <property type="entry name" value="GNAT"/>
    <property type="match status" value="1"/>
</dbReference>
<dbReference type="Gene3D" id="3.40.630.30">
    <property type="match status" value="1"/>
</dbReference>
<name>A0A1G4QSG9_9CAUL</name>
<protein>
    <submittedName>
        <fullName evidence="2">Acetyltransferase (GNAT) family protein</fullName>
    </submittedName>
</protein>
<dbReference type="EMBL" id="FMTS01000001">
    <property type="protein sequence ID" value="SCW47594.1"/>
    <property type="molecule type" value="Genomic_DNA"/>
</dbReference>
<dbReference type="InterPro" id="IPR053144">
    <property type="entry name" value="Acetyltransferase_Butenolide"/>
</dbReference>
<dbReference type="AlphaFoldDB" id="A0A1G4QSG9"/>
<evidence type="ECO:0000259" key="1">
    <source>
        <dbReference type="PROSITE" id="PS51186"/>
    </source>
</evidence>
<dbReference type="Pfam" id="PF13508">
    <property type="entry name" value="Acetyltransf_7"/>
    <property type="match status" value="1"/>
</dbReference>
<keyword evidence="3" id="KW-1185">Reference proteome</keyword>